<keyword evidence="3" id="KW-1185">Reference proteome</keyword>
<dbReference type="InterPro" id="IPR000182">
    <property type="entry name" value="GNAT_dom"/>
</dbReference>
<sequence>MKHTLYPWDRGFTLRSWREEDSHAMADLHRRSIFASGEDHYTKEQQESWAHGLTANGYTECAKDGEVYIVAVDETDTPIAFCGYKNSEICGLYVDPAHQGRDIGRRLLFRAFINISQIKPDKITLSASAPAKTFYEKYGYKSVGERTYKTRGGIGINVYDMETDQIKYSDQLGPHNGRELSLMLAGQKRVAFFDELNPVEAFEPHISEGKICCHNFPEISQDLYDLIKIRESQLMSFDTAALYYLPGEEARMLELKAALLELTQRNTRERFFQLHRRVGKLLDYPDEAINYYIERRRQRLEEKHG</sequence>
<dbReference type="Pfam" id="PF13673">
    <property type="entry name" value="Acetyltransf_10"/>
    <property type="match status" value="1"/>
</dbReference>
<evidence type="ECO:0000259" key="1">
    <source>
        <dbReference type="PROSITE" id="PS51186"/>
    </source>
</evidence>
<reference evidence="2 3" key="1">
    <citation type="submission" date="2022-01" db="EMBL/GenBank/DDBJ databases">
        <title>Maritalea mediterranea sp. nov., isolated from marine plastic residues from the Malva-rosa beach (Valencia, Spain).</title>
        <authorList>
            <person name="Vidal-Verdu A."/>
            <person name="Molina-Menor E."/>
            <person name="Pascual J."/>
            <person name="Pereto J."/>
            <person name="Porcar M."/>
        </authorList>
    </citation>
    <scope>NUCLEOTIDE SEQUENCE [LARGE SCALE GENOMIC DNA]</scope>
    <source>
        <strain evidence="2 3">P4.10X</strain>
    </source>
</reference>
<accession>A0ABS9E7A8</accession>
<dbReference type="PROSITE" id="PS51186">
    <property type="entry name" value="GNAT"/>
    <property type="match status" value="1"/>
</dbReference>
<dbReference type="InterPro" id="IPR016181">
    <property type="entry name" value="Acyl_CoA_acyltransferase"/>
</dbReference>
<dbReference type="EMBL" id="JAKGTI010000002">
    <property type="protein sequence ID" value="MCF4098764.1"/>
    <property type="molecule type" value="Genomic_DNA"/>
</dbReference>
<organism evidence="2 3">
    <name type="scientific">Maritalea mediterranea</name>
    <dbReference type="NCBI Taxonomy" id="2909667"/>
    <lineage>
        <taxon>Bacteria</taxon>
        <taxon>Pseudomonadati</taxon>
        <taxon>Pseudomonadota</taxon>
        <taxon>Alphaproteobacteria</taxon>
        <taxon>Hyphomicrobiales</taxon>
        <taxon>Devosiaceae</taxon>
        <taxon>Maritalea</taxon>
    </lineage>
</organism>
<feature type="domain" description="N-acetyltransferase" evidence="1">
    <location>
        <begin position="12"/>
        <end position="166"/>
    </location>
</feature>
<protein>
    <submittedName>
        <fullName evidence="2">GNAT family N-acetyltransferase</fullName>
    </submittedName>
</protein>
<evidence type="ECO:0000313" key="2">
    <source>
        <dbReference type="EMBL" id="MCF4098764.1"/>
    </source>
</evidence>
<dbReference type="SUPFAM" id="SSF55729">
    <property type="entry name" value="Acyl-CoA N-acyltransferases (Nat)"/>
    <property type="match status" value="1"/>
</dbReference>
<evidence type="ECO:0000313" key="3">
    <source>
        <dbReference type="Proteomes" id="UP001201217"/>
    </source>
</evidence>
<dbReference type="CDD" id="cd04301">
    <property type="entry name" value="NAT_SF"/>
    <property type="match status" value="1"/>
</dbReference>
<gene>
    <name evidence="2" type="ORF">L1I42_09735</name>
</gene>
<dbReference type="Proteomes" id="UP001201217">
    <property type="component" value="Unassembled WGS sequence"/>
</dbReference>
<dbReference type="Gene3D" id="3.40.630.30">
    <property type="match status" value="1"/>
</dbReference>
<proteinExistence type="predicted"/>
<dbReference type="RefSeq" id="WP_236114336.1">
    <property type="nucleotide sequence ID" value="NZ_JAKGTI010000002.1"/>
</dbReference>
<name>A0ABS9E7A8_9HYPH</name>
<comment type="caution">
    <text evidence="2">The sequence shown here is derived from an EMBL/GenBank/DDBJ whole genome shotgun (WGS) entry which is preliminary data.</text>
</comment>